<gene>
    <name evidence="2" type="ORF">NCTC13150_01813</name>
</gene>
<keyword evidence="1" id="KW-0472">Membrane</keyword>
<feature type="transmembrane region" description="Helical" evidence="1">
    <location>
        <begin position="28"/>
        <end position="45"/>
    </location>
</feature>
<sequence length="77" mass="9205">MITISRGIITWAWSEDGRPKRWLNLRRFFTSLAILTLCILALYAGKKYFAWLDLRDQVLMDRVVAYRQEKSPLVWQD</sequence>
<keyword evidence="1" id="KW-0812">Transmembrane</keyword>
<protein>
    <submittedName>
        <fullName evidence="2">Uncharacterized protein</fullName>
    </submittedName>
</protein>
<name>A0A8H2M9M6_9FIRM</name>
<proteinExistence type="predicted"/>
<keyword evidence="1" id="KW-1133">Transmembrane helix</keyword>
<dbReference type="Proteomes" id="UP000377798">
    <property type="component" value="Unassembled WGS sequence"/>
</dbReference>
<reference evidence="2 3" key="1">
    <citation type="submission" date="2019-02" db="EMBL/GenBank/DDBJ databases">
        <authorList>
            <consortium name="Pathogen Informatics"/>
        </authorList>
    </citation>
    <scope>NUCLEOTIDE SEQUENCE [LARGE SCALE GENOMIC DNA]</scope>
    <source>
        <strain evidence="2 3">3012STDY7089603</strain>
    </source>
</reference>
<organism evidence="2 3">
    <name type="scientific">Urinicoccus massiliensis</name>
    <dbReference type="NCBI Taxonomy" id="1723382"/>
    <lineage>
        <taxon>Bacteria</taxon>
        <taxon>Bacillati</taxon>
        <taxon>Bacillota</taxon>
        <taxon>Tissierellia</taxon>
        <taxon>Tissierellales</taxon>
        <taxon>Peptoniphilaceae</taxon>
        <taxon>Urinicoccus</taxon>
    </lineage>
</organism>
<evidence type="ECO:0000313" key="2">
    <source>
        <dbReference type="EMBL" id="VFB17226.1"/>
    </source>
</evidence>
<evidence type="ECO:0000313" key="3">
    <source>
        <dbReference type="Proteomes" id="UP000377798"/>
    </source>
</evidence>
<accession>A0A8H2M9M6</accession>
<evidence type="ECO:0000256" key="1">
    <source>
        <dbReference type="SAM" id="Phobius"/>
    </source>
</evidence>
<keyword evidence="3" id="KW-1185">Reference proteome</keyword>
<dbReference type="RefSeq" id="WP_131749813.1">
    <property type="nucleotide sequence ID" value="NZ_CAACYI010000001.1"/>
</dbReference>
<dbReference type="AlphaFoldDB" id="A0A8H2M9M6"/>
<dbReference type="EMBL" id="CAACYI010000001">
    <property type="protein sequence ID" value="VFB17226.1"/>
    <property type="molecule type" value="Genomic_DNA"/>
</dbReference>
<comment type="caution">
    <text evidence="2">The sequence shown here is derived from an EMBL/GenBank/DDBJ whole genome shotgun (WGS) entry which is preliminary data.</text>
</comment>